<keyword evidence="1" id="KW-0812">Transmembrane</keyword>
<dbReference type="STRING" id="696281.Desru_1976"/>
<dbReference type="AlphaFoldDB" id="F6DUU4"/>
<dbReference type="HOGENOM" id="CLU_3269109_0_0_9"/>
<evidence type="ECO:0000313" key="3">
    <source>
        <dbReference type="Proteomes" id="UP000009234"/>
    </source>
</evidence>
<proteinExistence type="predicted"/>
<evidence type="ECO:0000313" key="2">
    <source>
        <dbReference type="EMBL" id="AEG60232.1"/>
    </source>
</evidence>
<protein>
    <submittedName>
        <fullName evidence="2">Uncharacterized protein</fullName>
    </submittedName>
</protein>
<keyword evidence="1" id="KW-1133">Transmembrane helix</keyword>
<dbReference type="InterPro" id="IPR031616">
    <property type="entry name" value="BsrE-like"/>
</dbReference>
<accession>F6DUU4</accession>
<reference evidence="3" key="1">
    <citation type="submission" date="2011-05" db="EMBL/GenBank/DDBJ databases">
        <title>Complete sequence of Desulfotomaculum ruminis DSM 2154.</title>
        <authorList>
            <person name="Lucas S."/>
            <person name="Copeland A."/>
            <person name="Lapidus A."/>
            <person name="Cheng J.-F."/>
            <person name="Goodwin L."/>
            <person name="Pitluck S."/>
            <person name="Lu M."/>
            <person name="Detter J.C."/>
            <person name="Han C."/>
            <person name="Tapia R."/>
            <person name="Land M."/>
            <person name="Hauser L."/>
            <person name="Kyrpides N."/>
            <person name="Ivanova N."/>
            <person name="Mikhailova N."/>
            <person name="Pagani I."/>
            <person name="Stams A.J.M."/>
            <person name="Plugge C.M."/>
            <person name="Muyzer G."/>
            <person name="Kuever J."/>
            <person name="Parshina S.N."/>
            <person name="Ivanova A.E."/>
            <person name="Nazina T.N."/>
            <person name="Brambilla E."/>
            <person name="Spring S."/>
            <person name="Klenk H.-P."/>
            <person name="Woyke T."/>
        </authorList>
    </citation>
    <scope>NUCLEOTIDE SEQUENCE [LARGE SCALE GENOMIC DNA]</scope>
    <source>
        <strain evidence="3">ATCC 23193 / DSM 2154 / NCIB 8452 / DL</strain>
    </source>
</reference>
<feature type="transmembrane region" description="Helical" evidence="1">
    <location>
        <begin position="6"/>
        <end position="22"/>
    </location>
</feature>
<dbReference type="Proteomes" id="UP000009234">
    <property type="component" value="Chromosome"/>
</dbReference>
<keyword evidence="3" id="KW-1185">Reference proteome</keyword>
<dbReference type="KEGG" id="dru:Desru_1976"/>
<sequence length="41" mass="4731">MTAFEALLLMLTFGILMVAMLSHDRKKQTSFEPQSKEVCFH</sequence>
<reference evidence="2 3" key="2">
    <citation type="journal article" date="2012" name="Stand. Genomic Sci.">
        <title>Complete genome sequence of the sulfate-reducing firmicute Desulfotomaculum ruminis type strain (DL(T)).</title>
        <authorList>
            <person name="Spring S."/>
            <person name="Visser M."/>
            <person name="Lu M."/>
            <person name="Copeland A."/>
            <person name="Lapidus A."/>
            <person name="Lucas S."/>
            <person name="Cheng J.F."/>
            <person name="Han C."/>
            <person name="Tapia R."/>
            <person name="Goodwin L.A."/>
            <person name="Pitluck S."/>
            <person name="Ivanova N."/>
            <person name="Land M."/>
            <person name="Hauser L."/>
            <person name="Larimer F."/>
            <person name="Rohde M."/>
            <person name="Goker M."/>
            <person name="Detter J.C."/>
            <person name="Kyrpides N.C."/>
            <person name="Woyke T."/>
            <person name="Schaap P.J."/>
            <person name="Plugge C.M."/>
            <person name="Muyzer G."/>
            <person name="Kuever J."/>
            <person name="Pereira I.A."/>
            <person name="Parshina S.N."/>
            <person name="Bernier-Latmani R."/>
            <person name="Stams A.J."/>
            <person name="Klenk H.P."/>
        </authorList>
    </citation>
    <scope>NUCLEOTIDE SEQUENCE [LARGE SCALE GENOMIC DNA]</scope>
    <source>
        <strain evidence="3">ATCC 23193 / DSM 2154 / NCIB 8452 / DL</strain>
    </source>
</reference>
<evidence type="ECO:0000256" key="1">
    <source>
        <dbReference type="SAM" id="Phobius"/>
    </source>
</evidence>
<gene>
    <name evidence="2" type="ordered locus">Desru_1976</name>
</gene>
<dbReference type="EMBL" id="CP002780">
    <property type="protein sequence ID" value="AEG60232.1"/>
    <property type="molecule type" value="Genomic_DNA"/>
</dbReference>
<name>F6DUU4_DESRL</name>
<organism evidence="2 3">
    <name type="scientific">Desulforamulus ruminis (strain ATCC 23193 / DSM 2154 / NCIMB 8452 / DL)</name>
    <name type="common">Desulfotomaculum ruminis</name>
    <dbReference type="NCBI Taxonomy" id="696281"/>
    <lineage>
        <taxon>Bacteria</taxon>
        <taxon>Bacillati</taxon>
        <taxon>Bacillota</taxon>
        <taxon>Clostridia</taxon>
        <taxon>Eubacteriales</taxon>
        <taxon>Peptococcaceae</taxon>
        <taxon>Desulforamulus</taxon>
    </lineage>
</organism>
<dbReference type="Pfam" id="PF16935">
    <property type="entry name" value="Hol_Tox"/>
    <property type="match status" value="1"/>
</dbReference>
<keyword evidence="1" id="KW-0472">Membrane</keyword>
<dbReference type="RefSeq" id="WP_013841994.1">
    <property type="nucleotide sequence ID" value="NC_015589.1"/>
</dbReference>